<accession>A0ACB8ZRL6</accession>
<reference evidence="1 2" key="2">
    <citation type="journal article" date="2022" name="Mol. Ecol. Resour.">
        <title>The genomes of chicory, endive, great burdock and yacon provide insights into Asteraceae paleo-polyploidization history and plant inulin production.</title>
        <authorList>
            <person name="Fan W."/>
            <person name="Wang S."/>
            <person name="Wang H."/>
            <person name="Wang A."/>
            <person name="Jiang F."/>
            <person name="Liu H."/>
            <person name="Zhao H."/>
            <person name="Xu D."/>
            <person name="Zhang Y."/>
        </authorList>
    </citation>
    <scope>NUCLEOTIDE SEQUENCE [LARGE SCALE GENOMIC DNA]</scope>
    <source>
        <strain evidence="2">cv. Punajuju</strain>
        <tissue evidence="1">Leaves</tissue>
    </source>
</reference>
<sequence>MLPMASVSPVNSGGEQAEKSRYINSLSCRGAPLATGKVAIRSSIIVLNSSRTSVNMDGNSALIVRVASAAIISLITWALKPESEPPSADLVIAILMIPHDLSSKEWPGRILDGVAGSFRHFSLLKNPTTRSQVIGLVTILEDTIAITHMRLALSRFELRTVPEYPVTGYRSLLTYRYPPLTPPGLTSRRDHALRRVPINFDPST</sequence>
<evidence type="ECO:0000313" key="2">
    <source>
        <dbReference type="Proteomes" id="UP001055811"/>
    </source>
</evidence>
<name>A0ACB8ZRL6_CICIN</name>
<reference evidence="2" key="1">
    <citation type="journal article" date="2022" name="Mol. Ecol. Resour.">
        <title>The genomes of chicory, endive, great burdock and yacon provide insights into Asteraceae palaeo-polyploidization history and plant inulin production.</title>
        <authorList>
            <person name="Fan W."/>
            <person name="Wang S."/>
            <person name="Wang H."/>
            <person name="Wang A."/>
            <person name="Jiang F."/>
            <person name="Liu H."/>
            <person name="Zhao H."/>
            <person name="Xu D."/>
            <person name="Zhang Y."/>
        </authorList>
    </citation>
    <scope>NUCLEOTIDE SEQUENCE [LARGE SCALE GENOMIC DNA]</scope>
    <source>
        <strain evidence="2">cv. Punajuju</strain>
    </source>
</reference>
<evidence type="ECO:0000313" key="1">
    <source>
        <dbReference type="EMBL" id="KAI3700657.1"/>
    </source>
</evidence>
<protein>
    <submittedName>
        <fullName evidence="1">Uncharacterized protein</fullName>
    </submittedName>
</protein>
<dbReference type="EMBL" id="CM042016">
    <property type="protein sequence ID" value="KAI3700657.1"/>
    <property type="molecule type" value="Genomic_DNA"/>
</dbReference>
<comment type="caution">
    <text evidence="1">The sequence shown here is derived from an EMBL/GenBank/DDBJ whole genome shotgun (WGS) entry which is preliminary data.</text>
</comment>
<organism evidence="1 2">
    <name type="scientific">Cichorium intybus</name>
    <name type="common">Chicory</name>
    <dbReference type="NCBI Taxonomy" id="13427"/>
    <lineage>
        <taxon>Eukaryota</taxon>
        <taxon>Viridiplantae</taxon>
        <taxon>Streptophyta</taxon>
        <taxon>Embryophyta</taxon>
        <taxon>Tracheophyta</taxon>
        <taxon>Spermatophyta</taxon>
        <taxon>Magnoliopsida</taxon>
        <taxon>eudicotyledons</taxon>
        <taxon>Gunneridae</taxon>
        <taxon>Pentapetalae</taxon>
        <taxon>asterids</taxon>
        <taxon>campanulids</taxon>
        <taxon>Asterales</taxon>
        <taxon>Asteraceae</taxon>
        <taxon>Cichorioideae</taxon>
        <taxon>Cichorieae</taxon>
        <taxon>Cichoriinae</taxon>
        <taxon>Cichorium</taxon>
    </lineage>
</organism>
<dbReference type="Proteomes" id="UP001055811">
    <property type="component" value="Linkage Group LG08"/>
</dbReference>
<keyword evidence="2" id="KW-1185">Reference proteome</keyword>
<gene>
    <name evidence="1" type="ORF">L2E82_45294</name>
</gene>
<proteinExistence type="predicted"/>